<reference evidence="1 2" key="1">
    <citation type="submission" date="2020-06" db="EMBL/GenBank/DDBJ databases">
        <authorList>
            <person name="Li R."/>
            <person name="Bekaert M."/>
        </authorList>
    </citation>
    <scope>NUCLEOTIDE SEQUENCE [LARGE SCALE GENOMIC DNA]</scope>
    <source>
        <strain evidence="2">wild</strain>
    </source>
</reference>
<dbReference type="SUPFAM" id="SSF50630">
    <property type="entry name" value="Acid proteases"/>
    <property type="match status" value="1"/>
</dbReference>
<accession>A0A6J8CNZ4</accession>
<gene>
    <name evidence="1" type="ORF">MCOR_31988</name>
</gene>
<sequence length="234" mass="26341">MYISITEGKPGLYTLSKNNLQFETVFGEVVTSLGTTTVDIKVGIHVFTQQVVIADIPQSGILGVDFLDKFGAQIDFKKKIIQIDGNVFHLFSDTRKLCCKVSLSKDTYVPPNSEIITTCKIWFRGDWFPEGQIEPLSSLLRQNYSVLMARTLVNTVGNWVLIRLMNISDEPIPMGMEVGLEHTVKVCQQSNSSSDTPHDPLLQSLFEEACVNLDGEQKQRVEKLLDKYSDIFFL</sequence>
<dbReference type="OrthoDB" id="6156608at2759"/>
<evidence type="ECO:0000313" key="2">
    <source>
        <dbReference type="Proteomes" id="UP000507470"/>
    </source>
</evidence>
<name>A0A6J8CNZ4_MYTCO</name>
<protein>
    <recommendedName>
        <fullName evidence="3">Retropepsins domain-containing protein</fullName>
    </recommendedName>
</protein>
<dbReference type="Proteomes" id="UP000507470">
    <property type="component" value="Unassembled WGS sequence"/>
</dbReference>
<dbReference type="InterPro" id="IPR021109">
    <property type="entry name" value="Peptidase_aspartic_dom_sf"/>
</dbReference>
<dbReference type="AlphaFoldDB" id="A0A6J8CNZ4"/>
<dbReference type="Gene3D" id="2.40.70.10">
    <property type="entry name" value="Acid Proteases"/>
    <property type="match status" value="1"/>
</dbReference>
<evidence type="ECO:0008006" key="3">
    <source>
        <dbReference type="Google" id="ProtNLM"/>
    </source>
</evidence>
<dbReference type="EMBL" id="CACVKT020005688">
    <property type="protein sequence ID" value="CAC5397561.1"/>
    <property type="molecule type" value="Genomic_DNA"/>
</dbReference>
<organism evidence="1 2">
    <name type="scientific">Mytilus coruscus</name>
    <name type="common">Sea mussel</name>
    <dbReference type="NCBI Taxonomy" id="42192"/>
    <lineage>
        <taxon>Eukaryota</taxon>
        <taxon>Metazoa</taxon>
        <taxon>Spiralia</taxon>
        <taxon>Lophotrochozoa</taxon>
        <taxon>Mollusca</taxon>
        <taxon>Bivalvia</taxon>
        <taxon>Autobranchia</taxon>
        <taxon>Pteriomorphia</taxon>
        <taxon>Mytilida</taxon>
        <taxon>Mytiloidea</taxon>
        <taxon>Mytilidae</taxon>
        <taxon>Mytilinae</taxon>
        <taxon>Mytilus</taxon>
    </lineage>
</organism>
<evidence type="ECO:0000313" key="1">
    <source>
        <dbReference type="EMBL" id="CAC5397561.1"/>
    </source>
</evidence>
<proteinExistence type="predicted"/>
<keyword evidence="2" id="KW-1185">Reference proteome</keyword>